<dbReference type="EMBL" id="KV417429">
    <property type="protein sequence ID" value="KZO89422.1"/>
    <property type="molecule type" value="Genomic_DNA"/>
</dbReference>
<reference evidence="2 4" key="1">
    <citation type="journal article" date="2016" name="Mol. Biol. Evol.">
        <title>Comparative Genomics of Early-Diverging Mushroom-Forming Fungi Provides Insights into the Origins of Lignocellulose Decay Capabilities.</title>
        <authorList>
            <person name="Nagy L.G."/>
            <person name="Riley R."/>
            <person name="Tritt A."/>
            <person name="Adam C."/>
            <person name="Daum C."/>
            <person name="Floudas D."/>
            <person name="Sun H."/>
            <person name="Yadav J.S."/>
            <person name="Pangilinan J."/>
            <person name="Larsson K.H."/>
            <person name="Matsuura K."/>
            <person name="Barry K."/>
            <person name="Labutti K."/>
            <person name="Kuo R."/>
            <person name="Ohm R.A."/>
            <person name="Bhattacharya S.S."/>
            <person name="Shirouzu T."/>
            <person name="Yoshinaga Y."/>
            <person name="Martin F.M."/>
            <person name="Grigoriev I.V."/>
            <person name="Hibbett D.S."/>
        </authorList>
    </citation>
    <scope>NUCLEOTIDE SEQUENCE [LARGE SCALE GENOMIC DNA]</scope>
    <source>
        <strain evidence="2 4">TUFC12733</strain>
    </source>
</reference>
<evidence type="ECO:0000313" key="4">
    <source>
        <dbReference type="Proteomes" id="UP000076738"/>
    </source>
</evidence>
<organism evidence="2 4">
    <name type="scientific">Calocera viscosa (strain TUFC12733)</name>
    <dbReference type="NCBI Taxonomy" id="1330018"/>
    <lineage>
        <taxon>Eukaryota</taxon>
        <taxon>Fungi</taxon>
        <taxon>Dikarya</taxon>
        <taxon>Basidiomycota</taxon>
        <taxon>Agaricomycotina</taxon>
        <taxon>Dacrymycetes</taxon>
        <taxon>Dacrymycetales</taxon>
        <taxon>Dacrymycetaceae</taxon>
        <taxon>Calocera</taxon>
    </lineage>
</organism>
<gene>
    <name evidence="2" type="ORF">CALVIDRAFT_569934</name>
    <name evidence="3" type="ORF">CALVIDRAFT_603623</name>
</gene>
<feature type="region of interest" description="Disordered" evidence="1">
    <location>
        <begin position="1"/>
        <end position="26"/>
    </location>
</feature>
<evidence type="ECO:0000313" key="3">
    <source>
        <dbReference type="EMBL" id="KZO89423.1"/>
    </source>
</evidence>
<dbReference type="AlphaFoldDB" id="A0A167FEW2"/>
<protein>
    <submittedName>
        <fullName evidence="2">Uncharacterized protein</fullName>
    </submittedName>
</protein>
<dbReference type="Proteomes" id="UP000076738">
    <property type="component" value="Unassembled WGS sequence"/>
</dbReference>
<keyword evidence="4" id="KW-1185">Reference proteome</keyword>
<dbReference type="STRING" id="1330018.A0A167FEW2"/>
<sequence>MSNQMPERRSTARARTPRLRQQPSYDIFSSSAILPLLPAPLKQDELAEDDGEEGEVEVHGIAGRIRLSHNPASLPARGFPARHDIASAQKVPSLPGVGAAPPMGTIFKWALWPAWECEDIQAYEYLCRIPEWEEKMRDGFVLAKLVEE</sequence>
<dbReference type="EMBL" id="KV417428">
    <property type="protein sequence ID" value="KZO89423.1"/>
    <property type="molecule type" value="Genomic_DNA"/>
</dbReference>
<evidence type="ECO:0000313" key="2">
    <source>
        <dbReference type="EMBL" id="KZO89422.1"/>
    </source>
</evidence>
<proteinExistence type="predicted"/>
<evidence type="ECO:0000256" key="1">
    <source>
        <dbReference type="SAM" id="MobiDB-lite"/>
    </source>
</evidence>
<feature type="compositionally biased region" description="Basic and acidic residues" evidence="1">
    <location>
        <begin position="1"/>
        <end position="10"/>
    </location>
</feature>
<accession>A0A167FEW2</accession>
<name>A0A167FEW2_CALVF</name>